<gene>
    <name evidence="3" type="ORF">PSALAMII_LOCUS10533</name>
</gene>
<keyword evidence="4" id="KW-1185">Reference proteome</keyword>
<dbReference type="Proteomes" id="UP001152649">
    <property type="component" value="Unassembled WGS sequence"/>
</dbReference>
<dbReference type="GO" id="GO:0016020">
    <property type="term" value="C:membrane"/>
    <property type="evidence" value="ECO:0007669"/>
    <property type="project" value="TreeGrafter"/>
</dbReference>
<feature type="transmembrane region" description="Helical" evidence="1">
    <location>
        <begin position="79"/>
        <end position="104"/>
    </location>
</feature>
<evidence type="ECO:0000259" key="2">
    <source>
        <dbReference type="Pfam" id="PF12051"/>
    </source>
</evidence>
<keyword evidence="1" id="KW-0812">Transmembrane</keyword>
<evidence type="ECO:0000313" key="4">
    <source>
        <dbReference type="Proteomes" id="UP001152649"/>
    </source>
</evidence>
<feature type="transmembrane region" description="Helical" evidence="1">
    <location>
        <begin position="35"/>
        <end position="59"/>
    </location>
</feature>
<name>A0A9W4K1V6_9EURO</name>
<organism evidence="3 4">
    <name type="scientific">Penicillium salamii</name>
    <dbReference type="NCBI Taxonomy" id="1612424"/>
    <lineage>
        <taxon>Eukaryota</taxon>
        <taxon>Fungi</taxon>
        <taxon>Dikarya</taxon>
        <taxon>Ascomycota</taxon>
        <taxon>Pezizomycotina</taxon>
        <taxon>Eurotiomycetes</taxon>
        <taxon>Eurotiomycetidae</taxon>
        <taxon>Eurotiales</taxon>
        <taxon>Aspergillaceae</taxon>
        <taxon>Penicillium</taxon>
    </lineage>
</organism>
<accession>A0A9W4K1V6</accession>
<keyword evidence="1" id="KW-0472">Membrane</keyword>
<feature type="domain" description="DUF3533" evidence="2">
    <location>
        <begin position="91"/>
        <end position="187"/>
    </location>
</feature>
<evidence type="ECO:0000313" key="3">
    <source>
        <dbReference type="EMBL" id="CAG8426923.1"/>
    </source>
</evidence>
<feature type="transmembrane region" description="Helical" evidence="1">
    <location>
        <begin position="172"/>
        <end position="193"/>
    </location>
</feature>
<comment type="caution">
    <text evidence="3">The sequence shown here is derived from an EMBL/GenBank/DDBJ whole genome shotgun (WGS) entry which is preliminary data.</text>
</comment>
<sequence length="216" mass="24458">MSDINTTDTSIAQVLFDPISAASINIKPTNQGACFYYNTVTMVMVILPQFLFVMALNGISAETNIFGSLTLKRNIALRFALSVGFTFITSLFWMALWLVMHLYFCIIDSVIAVLPMKFMPFFILTWVIVNVTSTLSPFELSPGFYYIGYAIPAYELYQVLLDIWTHSCNPTLYQSLPILFSWWLVAFVAFVGATRRRTLVMLLQSSMVNLSDSEKV</sequence>
<reference evidence="3" key="1">
    <citation type="submission" date="2021-07" db="EMBL/GenBank/DDBJ databases">
        <authorList>
            <person name="Branca A.L. A."/>
        </authorList>
    </citation>
    <scope>NUCLEOTIDE SEQUENCE</scope>
</reference>
<dbReference type="EMBL" id="CAJVPG010000453">
    <property type="protein sequence ID" value="CAG8426923.1"/>
    <property type="molecule type" value="Genomic_DNA"/>
</dbReference>
<proteinExistence type="predicted"/>
<dbReference type="InterPro" id="IPR022703">
    <property type="entry name" value="DUF3533"/>
</dbReference>
<protein>
    <recommendedName>
        <fullName evidence="2">DUF3533 domain-containing protein</fullName>
    </recommendedName>
</protein>
<keyword evidence="1" id="KW-1133">Transmembrane helix</keyword>
<dbReference type="PANTHER" id="PTHR34814:SF2">
    <property type="entry name" value="DUF3533 DOMAIN-CONTAINING PROTEIN"/>
    <property type="match status" value="1"/>
</dbReference>
<evidence type="ECO:0000256" key="1">
    <source>
        <dbReference type="SAM" id="Phobius"/>
    </source>
</evidence>
<dbReference type="AlphaFoldDB" id="A0A9W4K1V6"/>
<dbReference type="PANTHER" id="PTHR34814">
    <property type="entry name" value="NITROSOGUANIDINE RESISTANCE PROTEIN SNG1"/>
    <property type="match status" value="1"/>
</dbReference>
<feature type="transmembrane region" description="Helical" evidence="1">
    <location>
        <begin position="110"/>
        <end position="131"/>
    </location>
</feature>
<dbReference type="InterPro" id="IPR053001">
    <property type="entry name" value="MNNG_permease-like"/>
</dbReference>
<dbReference type="OrthoDB" id="2140105at2759"/>
<dbReference type="Pfam" id="PF12051">
    <property type="entry name" value="DUF3533"/>
    <property type="match status" value="1"/>
</dbReference>
<feature type="transmembrane region" description="Helical" evidence="1">
    <location>
        <begin position="143"/>
        <end position="160"/>
    </location>
</feature>